<keyword evidence="4" id="KW-1185">Reference proteome</keyword>
<evidence type="ECO:0000256" key="1">
    <source>
        <dbReference type="SAM" id="MobiDB-lite"/>
    </source>
</evidence>
<gene>
    <name evidence="3" type="ORF">O0S08_01210</name>
</gene>
<protein>
    <submittedName>
        <fullName evidence="3">Mechanosensitive ion channel</fullName>
    </submittedName>
</protein>
<feature type="transmembrane region" description="Helical" evidence="2">
    <location>
        <begin position="480"/>
        <end position="501"/>
    </location>
</feature>
<dbReference type="PANTHER" id="PTHR30221:SF1">
    <property type="entry name" value="SMALL-CONDUCTANCE MECHANOSENSITIVE CHANNEL"/>
    <property type="match status" value="1"/>
</dbReference>
<reference evidence="3" key="1">
    <citation type="submission" date="2022-11" db="EMBL/GenBank/DDBJ databases">
        <title>Minimal conservation of predation-associated metabolite biosynthetic gene clusters underscores biosynthetic potential of Myxococcota including descriptions for ten novel species: Archangium lansinium sp. nov., Myxococcus landrumus sp. nov., Nannocystis bai.</title>
        <authorList>
            <person name="Ahearne A."/>
            <person name="Stevens C."/>
            <person name="Dowd S."/>
        </authorList>
    </citation>
    <scope>NUCLEOTIDE SEQUENCE</scope>
    <source>
        <strain evidence="3">Fl3</strain>
    </source>
</reference>
<dbReference type="InterPro" id="IPR045275">
    <property type="entry name" value="MscS_archaea/bacteria_type"/>
</dbReference>
<feature type="region of interest" description="Disordered" evidence="1">
    <location>
        <begin position="548"/>
        <end position="577"/>
    </location>
</feature>
<feature type="transmembrane region" description="Helical" evidence="2">
    <location>
        <begin position="37"/>
        <end position="58"/>
    </location>
</feature>
<feature type="transmembrane region" description="Helical" evidence="2">
    <location>
        <begin position="284"/>
        <end position="317"/>
    </location>
</feature>
<feature type="transmembrane region" description="Helical" evidence="2">
    <location>
        <begin position="109"/>
        <end position="132"/>
    </location>
</feature>
<dbReference type="Proteomes" id="UP001164459">
    <property type="component" value="Chromosome"/>
</dbReference>
<accession>A0ABY7H647</accession>
<feature type="transmembrane region" description="Helical" evidence="2">
    <location>
        <begin position="211"/>
        <end position="231"/>
    </location>
</feature>
<feature type="transmembrane region" description="Helical" evidence="2">
    <location>
        <begin position="438"/>
        <end position="459"/>
    </location>
</feature>
<evidence type="ECO:0000313" key="3">
    <source>
        <dbReference type="EMBL" id="WAS94751.1"/>
    </source>
</evidence>
<feature type="transmembrane region" description="Helical" evidence="2">
    <location>
        <begin position="401"/>
        <end position="418"/>
    </location>
</feature>
<feature type="transmembrane region" description="Helical" evidence="2">
    <location>
        <begin position="507"/>
        <end position="531"/>
    </location>
</feature>
<feature type="transmembrane region" description="Helical" evidence="2">
    <location>
        <begin position="337"/>
        <end position="359"/>
    </location>
</feature>
<dbReference type="PANTHER" id="PTHR30221">
    <property type="entry name" value="SMALL-CONDUCTANCE MECHANOSENSITIVE CHANNEL"/>
    <property type="match status" value="1"/>
</dbReference>
<keyword evidence="2" id="KW-0472">Membrane</keyword>
<organism evidence="3 4">
    <name type="scientific">Nannocystis punicea</name>
    <dbReference type="NCBI Taxonomy" id="2995304"/>
    <lineage>
        <taxon>Bacteria</taxon>
        <taxon>Pseudomonadati</taxon>
        <taxon>Myxococcota</taxon>
        <taxon>Polyangia</taxon>
        <taxon>Nannocystales</taxon>
        <taxon>Nannocystaceae</taxon>
        <taxon>Nannocystis</taxon>
    </lineage>
</organism>
<name>A0ABY7H647_9BACT</name>
<proteinExistence type="predicted"/>
<dbReference type="Pfam" id="PF05552">
    <property type="entry name" value="MS_channel_1st_1"/>
    <property type="match status" value="3"/>
</dbReference>
<dbReference type="EMBL" id="CP114040">
    <property type="protein sequence ID" value="WAS94751.1"/>
    <property type="molecule type" value="Genomic_DNA"/>
</dbReference>
<evidence type="ECO:0000313" key="4">
    <source>
        <dbReference type="Proteomes" id="UP001164459"/>
    </source>
</evidence>
<keyword evidence="2" id="KW-0812">Transmembrane</keyword>
<sequence>MFEIVSAPSGAPDPYSSPAPAAGAWYDGFQELWSDQALVIAERLGLALLLFIGGWLVAKSVSWLVYRALCATDVDNVLAEKLRLGLLVDGEGKPGARDAKQVTNRLERFLASVVYAMLMLLVLVGVLQYAGLTQAAAPIQGLVETVVQALPLVGKAIVLLVLAYFAGTILRKLVTRAVDLLRLDARFAELSEPPADAHAPARPFSATAGDAVFWLVMVAGLAGAFDALEIAPIAGPLNNAIDRVVSVAPRLAIAAVIVTVGYVLGRIARVVVQNLLDALGLPRLVARLGLGGLFAARSPSAVAGLLVMAFIVLQATIAGMNELGLVTIAGPLTEMVARLWLLLPDLAVSAVVVALGVLLGRLARSAVTGALRGLGFDALLHRLGFPPADERDGRLGAPSELAGALVQLAVVLLAAAQACENLGLRTWAAHVDGFLGYLLRHVLVAMSIVGVGLGVGGWVRDLLAARAALAGEARPTSARWLGELARYTVLVFAFTMAVHQLGVAQDFVLMTFGLLFGALCLAAALAFGLGARDVAGDIVRRRYQQVEPGAPLGPMPRAQSGPFGPGSSGLFRPPPSP</sequence>
<dbReference type="Gene3D" id="1.10.287.1260">
    <property type="match status" value="1"/>
</dbReference>
<dbReference type="NCBIfam" id="NF033912">
    <property type="entry name" value="msc"/>
    <property type="match status" value="1"/>
</dbReference>
<feature type="transmembrane region" description="Helical" evidence="2">
    <location>
        <begin position="152"/>
        <end position="170"/>
    </location>
</feature>
<feature type="transmembrane region" description="Helical" evidence="2">
    <location>
        <begin position="251"/>
        <end position="272"/>
    </location>
</feature>
<dbReference type="RefSeq" id="WP_269037086.1">
    <property type="nucleotide sequence ID" value="NZ_CP114040.1"/>
</dbReference>
<keyword evidence="2" id="KW-1133">Transmembrane helix</keyword>
<evidence type="ECO:0000256" key="2">
    <source>
        <dbReference type="SAM" id="Phobius"/>
    </source>
</evidence>
<dbReference type="InterPro" id="IPR008910">
    <property type="entry name" value="MSC_TM_helix"/>
</dbReference>